<dbReference type="EMBL" id="CP048113">
    <property type="protein sequence ID" value="QHS59717.1"/>
    <property type="molecule type" value="Genomic_DNA"/>
</dbReference>
<protein>
    <submittedName>
        <fullName evidence="2">Uncharacterized protein</fullName>
    </submittedName>
</protein>
<dbReference type="Proteomes" id="UP000476411">
    <property type="component" value="Chromosome"/>
</dbReference>
<dbReference type="AlphaFoldDB" id="A0A6B9ZC28"/>
<reference evidence="2 3" key="1">
    <citation type="submission" date="2020-01" db="EMBL/GenBank/DDBJ databases">
        <title>Complete genome sequence of Chitinophaga sp. H33E-04 isolated from quinoa roots.</title>
        <authorList>
            <person name="Weon H.-Y."/>
            <person name="Lee S.A."/>
        </authorList>
    </citation>
    <scope>NUCLEOTIDE SEQUENCE [LARGE SCALE GENOMIC DNA]</scope>
    <source>
        <strain evidence="2 3">H33E-04</strain>
    </source>
</reference>
<feature type="chain" id="PRO_5025351522" evidence="1">
    <location>
        <begin position="20"/>
        <end position="190"/>
    </location>
</feature>
<sequence length="190" mass="21406">MRLRLRYCMLLLVSLPVLAQKPKTGLSFTSSKQQQISVYKGTIIVNGNKTFHFAEDSINYASKRNRIEEDKGNVFLFLDVKAGPKKNRLYVFSINNSVADSILTTVSSDIKDWDHDGLLEFGGSELAEPHPSADSIYYLPAKFYEIRKGRIEYDAEYTEKIDKKVNGTFIANPVGTNGRNKAIPKPKGRP</sequence>
<accession>A0A6B9ZC28</accession>
<evidence type="ECO:0000256" key="1">
    <source>
        <dbReference type="SAM" id="SignalP"/>
    </source>
</evidence>
<name>A0A6B9ZC28_9BACT</name>
<dbReference type="KEGG" id="chih:GWR21_08970"/>
<feature type="signal peptide" evidence="1">
    <location>
        <begin position="1"/>
        <end position="19"/>
    </location>
</feature>
<evidence type="ECO:0000313" key="3">
    <source>
        <dbReference type="Proteomes" id="UP000476411"/>
    </source>
</evidence>
<organism evidence="2 3">
    <name type="scientific">Chitinophaga agri</name>
    <dbReference type="NCBI Taxonomy" id="2703787"/>
    <lineage>
        <taxon>Bacteria</taxon>
        <taxon>Pseudomonadati</taxon>
        <taxon>Bacteroidota</taxon>
        <taxon>Chitinophagia</taxon>
        <taxon>Chitinophagales</taxon>
        <taxon>Chitinophagaceae</taxon>
        <taxon>Chitinophaga</taxon>
    </lineage>
</organism>
<keyword evidence="3" id="KW-1185">Reference proteome</keyword>
<evidence type="ECO:0000313" key="2">
    <source>
        <dbReference type="EMBL" id="QHS59717.1"/>
    </source>
</evidence>
<gene>
    <name evidence="2" type="ORF">GWR21_08970</name>
</gene>
<proteinExistence type="predicted"/>
<dbReference type="RefSeq" id="WP_162331412.1">
    <property type="nucleotide sequence ID" value="NZ_CP048113.1"/>
</dbReference>
<keyword evidence="1" id="KW-0732">Signal</keyword>